<evidence type="ECO:0000313" key="10">
    <source>
        <dbReference type="EMBL" id="SMD46564.1"/>
    </source>
</evidence>
<dbReference type="PANTHER" id="PTHR14186:SF19">
    <property type="entry name" value="INSULIN-LIKE GROWTH FACTOR-BINDING PROTEIN 7"/>
    <property type="match status" value="1"/>
</dbReference>
<reference evidence="10" key="1">
    <citation type="submission" date="2017-03" db="EMBL/GenBank/DDBJ databases">
        <authorList>
            <person name="QRISCLOUD D."/>
        </authorList>
    </citation>
    <scope>NUCLEOTIDE SEQUENCE</scope>
</reference>
<evidence type="ECO:0000256" key="2">
    <source>
        <dbReference type="ARBA" id="ARBA00022525"/>
    </source>
</evidence>
<comment type="subcellular location">
    <subcellularLocation>
        <location evidence="1">Secreted</location>
    </subcellularLocation>
</comment>
<feature type="domain" description="Kazal-like" evidence="9">
    <location>
        <begin position="81"/>
        <end position="145"/>
    </location>
</feature>
<evidence type="ECO:0000256" key="4">
    <source>
        <dbReference type="ARBA" id="ARBA00023157"/>
    </source>
</evidence>
<name>A0A482Z7D5_9ARAC</name>
<dbReference type="InterPro" id="IPR000867">
    <property type="entry name" value="IGFBP-like"/>
</dbReference>
<dbReference type="SUPFAM" id="SSF48726">
    <property type="entry name" value="Immunoglobulin"/>
    <property type="match status" value="1"/>
</dbReference>
<dbReference type="GO" id="GO:0005576">
    <property type="term" value="C:extracellular region"/>
    <property type="evidence" value="ECO:0007669"/>
    <property type="project" value="UniProtKB-SubCell"/>
</dbReference>
<dbReference type="Gene3D" id="4.10.40.20">
    <property type="match status" value="1"/>
</dbReference>
<reference evidence="10" key="2">
    <citation type="submission" date="2019-04" db="EMBL/GenBank/DDBJ databases">
        <title>Unravelling the molecular evolution of spider venoms.</title>
        <authorList>
            <person name="Pineda S."/>
        </authorList>
    </citation>
    <scope>NUCLEOTIDE SEQUENCE</scope>
</reference>
<dbReference type="InterPro" id="IPR002350">
    <property type="entry name" value="Kazal_dom"/>
</dbReference>
<dbReference type="GO" id="GO:0005520">
    <property type="term" value="F:insulin-like growth factor binding"/>
    <property type="evidence" value="ECO:0007669"/>
    <property type="project" value="InterPro"/>
</dbReference>
<feature type="domain" description="IGFBP N-terminal" evidence="8">
    <location>
        <begin position="22"/>
        <end position="105"/>
    </location>
</feature>
<evidence type="ECO:0000256" key="6">
    <source>
        <dbReference type="SAM" id="SignalP"/>
    </source>
</evidence>
<dbReference type="PANTHER" id="PTHR14186">
    <property type="entry name" value="INSULIN-LIKE GROWTH FACTOR BINDING PROTEIN-RELATED"/>
    <property type="match status" value="1"/>
</dbReference>
<accession>A0A482Z7D5</accession>
<dbReference type="PROSITE" id="PS51323">
    <property type="entry name" value="IGFBP_N_2"/>
    <property type="match status" value="1"/>
</dbReference>
<dbReference type="SUPFAM" id="SSF100895">
    <property type="entry name" value="Kazal-type serine protease inhibitors"/>
    <property type="match status" value="1"/>
</dbReference>
<dbReference type="GO" id="GO:0009966">
    <property type="term" value="P:regulation of signal transduction"/>
    <property type="evidence" value="ECO:0007669"/>
    <property type="project" value="TreeGrafter"/>
</dbReference>
<keyword evidence="3 6" id="KW-0732">Signal</keyword>
<evidence type="ECO:0000256" key="1">
    <source>
        <dbReference type="ARBA" id="ARBA00004613"/>
    </source>
</evidence>
<evidence type="ECO:0000259" key="7">
    <source>
        <dbReference type="PROSITE" id="PS50835"/>
    </source>
</evidence>
<dbReference type="SUPFAM" id="SSF57184">
    <property type="entry name" value="Growth factor receptor domain"/>
    <property type="match status" value="1"/>
</dbReference>
<dbReference type="Pfam" id="PF07648">
    <property type="entry name" value="Kazal_2"/>
    <property type="match status" value="1"/>
</dbReference>
<dbReference type="InterPro" id="IPR009030">
    <property type="entry name" value="Growth_fac_rcpt_cys_sf"/>
</dbReference>
<dbReference type="Gene3D" id="2.60.40.10">
    <property type="entry name" value="Immunoglobulins"/>
    <property type="match status" value="1"/>
</dbReference>
<sequence length="245" mass="27005">MLGLRLLAIFICLTVVVGDQSNKAECGECEESACKPPKDCLAGMVKDHCDCCFVCGQREGELCDDEELPLPYRNSKFRPCGENLLCRPRTDMAPGDPPEAECVCERNDALCGSDGHTYSNECQLTEERYKRRDGLRAMHRGPCRSAPKIVSPPEDVKNKTGGNVAMSCEAMGWPIPSIEWRVDRGDGDTVPLPSDDSKIAVQSRGGPSKYEITGWLQLLSIYQQMMPLTGALPRTTKAKLLHLPE</sequence>
<dbReference type="Pfam" id="PF00219">
    <property type="entry name" value="IGFBP"/>
    <property type="match status" value="1"/>
</dbReference>
<dbReference type="Pfam" id="PF07679">
    <property type="entry name" value="I-set"/>
    <property type="match status" value="1"/>
</dbReference>
<protein>
    <submittedName>
        <fullName evidence="10">U19-Hypotoxin-Hsp1a_1</fullName>
    </submittedName>
</protein>
<dbReference type="InterPro" id="IPR036058">
    <property type="entry name" value="Kazal_dom_sf"/>
</dbReference>
<dbReference type="PROSITE" id="PS51465">
    <property type="entry name" value="KAZAL_2"/>
    <property type="match status" value="1"/>
</dbReference>
<dbReference type="InterPro" id="IPR036179">
    <property type="entry name" value="Ig-like_dom_sf"/>
</dbReference>
<proteinExistence type="predicted"/>
<feature type="domain" description="Ig-like" evidence="7">
    <location>
        <begin position="147"/>
        <end position="180"/>
    </location>
</feature>
<dbReference type="Gene3D" id="3.30.60.30">
    <property type="match status" value="1"/>
</dbReference>
<dbReference type="InterPro" id="IPR013098">
    <property type="entry name" value="Ig_I-set"/>
</dbReference>
<feature type="chain" id="PRO_5019754962" evidence="6">
    <location>
        <begin position="19"/>
        <end position="245"/>
    </location>
</feature>
<dbReference type="SMART" id="SM00280">
    <property type="entry name" value="KAZAL"/>
    <property type="match status" value="1"/>
</dbReference>
<keyword evidence="2" id="KW-0964">Secreted</keyword>
<dbReference type="InterPro" id="IPR011390">
    <property type="entry name" value="IGFBP_rP_mac25"/>
</dbReference>
<dbReference type="GO" id="GO:0001558">
    <property type="term" value="P:regulation of cell growth"/>
    <property type="evidence" value="ECO:0007669"/>
    <property type="project" value="InterPro"/>
</dbReference>
<dbReference type="PROSITE" id="PS50835">
    <property type="entry name" value="IG_LIKE"/>
    <property type="match status" value="1"/>
</dbReference>
<feature type="signal peptide" evidence="6">
    <location>
        <begin position="1"/>
        <end position="18"/>
    </location>
</feature>
<keyword evidence="4" id="KW-1015">Disulfide bond</keyword>
<evidence type="ECO:0000256" key="5">
    <source>
        <dbReference type="ARBA" id="ARBA00023319"/>
    </source>
</evidence>
<dbReference type="EMBL" id="HAGR01000034">
    <property type="protein sequence ID" value="SMD46564.1"/>
    <property type="molecule type" value="Transcribed_RNA"/>
</dbReference>
<dbReference type="AlphaFoldDB" id="A0A482Z7D5"/>
<keyword evidence="5" id="KW-0393">Immunoglobulin domain</keyword>
<evidence type="ECO:0000259" key="9">
    <source>
        <dbReference type="PROSITE" id="PS51465"/>
    </source>
</evidence>
<dbReference type="CDD" id="cd00104">
    <property type="entry name" value="KAZAL_FS"/>
    <property type="match status" value="1"/>
</dbReference>
<dbReference type="InterPro" id="IPR007110">
    <property type="entry name" value="Ig-like_dom"/>
</dbReference>
<evidence type="ECO:0000256" key="3">
    <source>
        <dbReference type="ARBA" id="ARBA00022729"/>
    </source>
</evidence>
<organism evidence="10">
    <name type="scientific">Hypochilus sp. SGP-2016</name>
    <dbReference type="NCBI Taxonomy" id="1905178"/>
    <lineage>
        <taxon>Eukaryota</taxon>
        <taxon>Metazoa</taxon>
        <taxon>Ecdysozoa</taxon>
        <taxon>Arthropoda</taxon>
        <taxon>Chelicerata</taxon>
        <taxon>Arachnida</taxon>
        <taxon>Araneae</taxon>
        <taxon>Araneomorphae</taxon>
        <taxon>Hypochilidae</taxon>
        <taxon>Hypochilus</taxon>
    </lineage>
</organism>
<evidence type="ECO:0000259" key="8">
    <source>
        <dbReference type="PROSITE" id="PS51323"/>
    </source>
</evidence>
<dbReference type="InterPro" id="IPR013783">
    <property type="entry name" value="Ig-like_fold"/>
</dbReference>